<dbReference type="GO" id="GO:0004252">
    <property type="term" value="F:serine-type endopeptidase activity"/>
    <property type="evidence" value="ECO:0007669"/>
    <property type="project" value="InterPro"/>
</dbReference>
<keyword evidence="7" id="KW-0645">Protease</keyword>
<dbReference type="HOGENOM" id="CLU_028723_1_0_10"/>
<evidence type="ECO:0000313" key="10">
    <source>
        <dbReference type="Proteomes" id="UP000033054"/>
    </source>
</evidence>
<evidence type="ECO:0000313" key="9">
    <source>
        <dbReference type="EMBL" id="AKD55253.1"/>
    </source>
</evidence>
<evidence type="ECO:0000256" key="4">
    <source>
        <dbReference type="ARBA" id="ARBA00019232"/>
    </source>
</evidence>
<comment type="similarity">
    <text evidence="2 7">Belongs to the peptidase S26 family.</text>
</comment>
<dbReference type="PROSITE" id="PS00761">
    <property type="entry name" value="SPASE_I_3"/>
    <property type="match status" value="1"/>
</dbReference>
<keyword evidence="5 7" id="KW-0378">Hydrolase</keyword>
<evidence type="ECO:0000256" key="7">
    <source>
        <dbReference type="RuleBase" id="RU362042"/>
    </source>
</evidence>
<feature type="active site" evidence="6">
    <location>
        <position position="142"/>
    </location>
</feature>
<dbReference type="KEGG" id="srd:SD10_10380"/>
<evidence type="ECO:0000256" key="5">
    <source>
        <dbReference type="ARBA" id="ARBA00022801"/>
    </source>
</evidence>
<evidence type="ECO:0000256" key="2">
    <source>
        <dbReference type="ARBA" id="ARBA00009370"/>
    </source>
</evidence>
<dbReference type="Gene3D" id="2.10.109.10">
    <property type="entry name" value="Umud Fragment, subunit A"/>
    <property type="match status" value="2"/>
</dbReference>
<dbReference type="Proteomes" id="UP000033054">
    <property type="component" value="Chromosome"/>
</dbReference>
<dbReference type="GO" id="GO:0006465">
    <property type="term" value="P:signal peptide processing"/>
    <property type="evidence" value="ECO:0007669"/>
    <property type="project" value="InterPro"/>
</dbReference>
<dbReference type="InterPro" id="IPR000223">
    <property type="entry name" value="Pept_S26A_signal_pept_1"/>
</dbReference>
<organism evidence="9 10">
    <name type="scientific">Spirosoma radiotolerans</name>
    <dbReference type="NCBI Taxonomy" id="1379870"/>
    <lineage>
        <taxon>Bacteria</taxon>
        <taxon>Pseudomonadati</taxon>
        <taxon>Bacteroidota</taxon>
        <taxon>Cytophagia</taxon>
        <taxon>Cytophagales</taxon>
        <taxon>Cytophagaceae</taxon>
        <taxon>Spirosoma</taxon>
    </lineage>
</organism>
<dbReference type="EMBL" id="CP010429">
    <property type="protein sequence ID" value="AKD55253.1"/>
    <property type="molecule type" value="Genomic_DNA"/>
</dbReference>
<evidence type="ECO:0000256" key="6">
    <source>
        <dbReference type="PIRSR" id="PIRSR600223-1"/>
    </source>
</evidence>
<dbReference type="InterPro" id="IPR019758">
    <property type="entry name" value="Pept_S26A_signal_pept_1_CS"/>
</dbReference>
<dbReference type="InterPro" id="IPR019533">
    <property type="entry name" value="Peptidase_S26"/>
</dbReference>
<keyword evidence="10" id="KW-1185">Reference proteome</keyword>
<sequence length="389" mass="44605">MFRKKMQAASKPVKPKKSPIREWLDSLLFAVIAATLIRFLTFEAFAIPTPSMENSLMVGDFLFVSKLHYGIRTPKTPLQIPLTHQKIWGTNIPSYSTAIQLPSYRLPGFTTVKNGDVVVFNYPPPKPNEPAYPADLKTNFIKRCIGIPGDVIEIRQQQVSVNGKEMAVPVRSETTYFIKTTEVLDERFFRKYDIVNDFKSEEGPFINWQPLEQYNEATKTSTLVGYQINTTQTVIDKFRQFDWIKGIEPLREQAGQRDSRIYGASAYAWNQDNFGPLNVPKEGVTIPINKQTIALYGPIIERYEANKNVVLTPSSIQIDGKLISSYTFKQDYYFMMGDNRHNSEDSRYWGFVPEDHIVGKAVFVWLSVDPVPADIFHKIRWSRVGRLIN</sequence>
<dbReference type="AlphaFoldDB" id="A0A0E3ZUK2"/>
<evidence type="ECO:0000256" key="3">
    <source>
        <dbReference type="ARBA" id="ARBA00013208"/>
    </source>
</evidence>
<feature type="active site" evidence="6">
    <location>
        <position position="51"/>
    </location>
</feature>
<gene>
    <name evidence="9" type="ORF">SD10_10380</name>
</gene>
<dbReference type="InterPro" id="IPR036286">
    <property type="entry name" value="LexA/Signal_pep-like_sf"/>
</dbReference>
<dbReference type="CDD" id="cd06530">
    <property type="entry name" value="S26_SPase_I"/>
    <property type="match status" value="2"/>
</dbReference>
<dbReference type="PRINTS" id="PR00727">
    <property type="entry name" value="LEADERPTASE"/>
</dbReference>
<evidence type="ECO:0000259" key="8">
    <source>
        <dbReference type="Pfam" id="PF10502"/>
    </source>
</evidence>
<dbReference type="Pfam" id="PF10502">
    <property type="entry name" value="Peptidase_S26"/>
    <property type="match status" value="2"/>
</dbReference>
<feature type="domain" description="Peptidase S26" evidence="8">
    <location>
        <begin position="325"/>
        <end position="365"/>
    </location>
</feature>
<evidence type="ECO:0000256" key="1">
    <source>
        <dbReference type="ARBA" id="ARBA00000677"/>
    </source>
</evidence>
<accession>A0A0E3ZUK2</accession>
<dbReference type="OrthoDB" id="9802919at2"/>
<comment type="catalytic activity">
    <reaction evidence="1 7">
        <text>Cleavage of hydrophobic, N-terminal signal or leader sequences from secreted and periplasmic proteins.</text>
        <dbReference type="EC" id="3.4.21.89"/>
    </reaction>
</comment>
<dbReference type="PANTHER" id="PTHR43390:SF1">
    <property type="entry name" value="CHLOROPLAST PROCESSING PEPTIDASE"/>
    <property type="match status" value="1"/>
</dbReference>
<dbReference type="STRING" id="1379870.SD10_10380"/>
<comment type="subcellular location">
    <subcellularLocation>
        <location evidence="7">Membrane</location>
        <topology evidence="7">Single-pass type II membrane protein</topology>
    </subcellularLocation>
</comment>
<dbReference type="SUPFAM" id="SSF51306">
    <property type="entry name" value="LexA/Signal peptidase"/>
    <property type="match status" value="1"/>
</dbReference>
<dbReference type="GO" id="GO:0009003">
    <property type="term" value="F:signal peptidase activity"/>
    <property type="evidence" value="ECO:0007669"/>
    <property type="project" value="UniProtKB-EC"/>
</dbReference>
<dbReference type="RefSeq" id="WP_046573744.1">
    <property type="nucleotide sequence ID" value="NZ_CP010429.1"/>
</dbReference>
<dbReference type="EC" id="3.4.21.89" evidence="3 7"/>
<dbReference type="NCBIfam" id="TIGR02227">
    <property type="entry name" value="sigpep_I_bact"/>
    <property type="match status" value="2"/>
</dbReference>
<name>A0A0E3ZUK2_9BACT</name>
<dbReference type="PATRIC" id="fig|1379870.5.peg.2258"/>
<dbReference type="GO" id="GO:0016020">
    <property type="term" value="C:membrane"/>
    <property type="evidence" value="ECO:0007669"/>
    <property type="project" value="UniProtKB-SubCell"/>
</dbReference>
<dbReference type="PANTHER" id="PTHR43390">
    <property type="entry name" value="SIGNAL PEPTIDASE I"/>
    <property type="match status" value="1"/>
</dbReference>
<proteinExistence type="inferred from homology"/>
<protein>
    <recommendedName>
        <fullName evidence="4 7">Signal peptidase I</fullName>
        <ecNumber evidence="3 7">3.4.21.89</ecNumber>
    </recommendedName>
</protein>
<reference evidence="9 10" key="1">
    <citation type="journal article" date="2014" name="Curr. Microbiol.">
        <title>Spirosoma radiotolerans sp. nov., a gamma-radiation-resistant bacterium isolated from gamma ray-irradiated soil.</title>
        <authorList>
            <person name="Lee J.J."/>
            <person name="Srinivasan S."/>
            <person name="Lim S."/>
            <person name="Joe M."/>
            <person name="Im S."/>
            <person name="Bae S.I."/>
            <person name="Park K.R."/>
            <person name="Han J.H."/>
            <person name="Park S.H."/>
            <person name="Joo B.M."/>
            <person name="Park S.J."/>
            <person name="Kim M.K."/>
        </authorList>
    </citation>
    <scope>NUCLEOTIDE SEQUENCE [LARGE SCALE GENOMIC DNA]</scope>
    <source>
        <strain evidence="9 10">DG5A</strain>
    </source>
</reference>
<feature type="domain" description="Peptidase S26" evidence="8">
    <location>
        <begin position="20"/>
        <end position="176"/>
    </location>
</feature>